<dbReference type="Proteomes" id="UP001314170">
    <property type="component" value="Unassembled WGS sequence"/>
</dbReference>
<accession>A0AAV1RS56</accession>
<keyword evidence="2" id="KW-1185">Reference proteome</keyword>
<organism evidence="1 2">
    <name type="scientific">Dovyalis caffra</name>
    <dbReference type="NCBI Taxonomy" id="77055"/>
    <lineage>
        <taxon>Eukaryota</taxon>
        <taxon>Viridiplantae</taxon>
        <taxon>Streptophyta</taxon>
        <taxon>Embryophyta</taxon>
        <taxon>Tracheophyta</taxon>
        <taxon>Spermatophyta</taxon>
        <taxon>Magnoliopsida</taxon>
        <taxon>eudicotyledons</taxon>
        <taxon>Gunneridae</taxon>
        <taxon>Pentapetalae</taxon>
        <taxon>rosids</taxon>
        <taxon>fabids</taxon>
        <taxon>Malpighiales</taxon>
        <taxon>Salicaceae</taxon>
        <taxon>Flacourtieae</taxon>
        <taxon>Dovyalis</taxon>
    </lineage>
</organism>
<comment type="caution">
    <text evidence="1">The sequence shown here is derived from an EMBL/GenBank/DDBJ whole genome shotgun (WGS) entry which is preliminary data.</text>
</comment>
<dbReference type="AlphaFoldDB" id="A0AAV1RS56"/>
<gene>
    <name evidence="1" type="ORF">DCAF_LOCUS14562</name>
</gene>
<evidence type="ECO:0000313" key="1">
    <source>
        <dbReference type="EMBL" id="CAK7339509.1"/>
    </source>
</evidence>
<protein>
    <submittedName>
        <fullName evidence="1">Uncharacterized protein</fullName>
    </submittedName>
</protein>
<sequence>MEYFSPFYEVKKDERGVTTRYGDSLLLRHLFSTPTDSDIGKTNSAHYKFQFANLLVPQISSILAYQESMLDDSFVETAR</sequence>
<proteinExistence type="predicted"/>
<reference evidence="1 2" key="1">
    <citation type="submission" date="2024-01" db="EMBL/GenBank/DDBJ databases">
        <authorList>
            <person name="Waweru B."/>
        </authorList>
    </citation>
    <scope>NUCLEOTIDE SEQUENCE [LARGE SCALE GENOMIC DNA]</scope>
</reference>
<evidence type="ECO:0000313" key="2">
    <source>
        <dbReference type="Proteomes" id="UP001314170"/>
    </source>
</evidence>
<dbReference type="EMBL" id="CAWUPB010001158">
    <property type="protein sequence ID" value="CAK7339509.1"/>
    <property type="molecule type" value="Genomic_DNA"/>
</dbReference>
<name>A0AAV1RS56_9ROSI</name>